<keyword evidence="6" id="KW-0539">Nucleus</keyword>
<evidence type="ECO:0000256" key="6">
    <source>
        <dbReference type="ARBA" id="ARBA00023242"/>
    </source>
</evidence>
<keyword evidence="2" id="KW-0479">Metal-binding</keyword>
<gene>
    <name evidence="9" type="primary">Klf11</name>
    <name evidence="9" type="ORF">CENBEN_R07635</name>
</gene>
<evidence type="ECO:0000313" key="10">
    <source>
        <dbReference type="Proteomes" id="UP000632886"/>
    </source>
</evidence>
<dbReference type="GO" id="GO:0000981">
    <property type="term" value="F:DNA-binding transcription factor activity, RNA polymerase II-specific"/>
    <property type="evidence" value="ECO:0007669"/>
    <property type="project" value="TreeGrafter"/>
</dbReference>
<comment type="subcellular location">
    <subcellularLocation>
        <location evidence="1">Nucleus</location>
    </subcellularLocation>
</comment>
<keyword evidence="5" id="KW-0862">Zinc</keyword>
<dbReference type="InterPro" id="IPR013087">
    <property type="entry name" value="Znf_C2H2_type"/>
</dbReference>
<dbReference type="Gene3D" id="3.30.160.60">
    <property type="entry name" value="Classic Zinc Finger"/>
    <property type="match status" value="3"/>
</dbReference>
<name>A0A852M0J0_9AVES</name>
<evidence type="ECO:0000256" key="5">
    <source>
        <dbReference type="ARBA" id="ARBA00022833"/>
    </source>
</evidence>
<dbReference type="PROSITE" id="PS00028">
    <property type="entry name" value="ZINC_FINGER_C2H2_1"/>
    <property type="match status" value="3"/>
</dbReference>
<dbReference type="PANTHER" id="PTHR23235:SF65">
    <property type="entry name" value="KRUEPPEL-LIKE FACTOR 11"/>
    <property type="match status" value="1"/>
</dbReference>
<reference evidence="9 10" key="1">
    <citation type="submission" date="2020-02" db="EMBL/GenBank/DDBJ databases">
        <title>Bird 10,000 Genomes (B10K) Project - Family phase.</title>
        <authorList>
            <person name="Zhang G."/>
        </authorList>
    </citation>
    <scope>NUCLEOTIDE SEQUENCE [LARGE SCALE GENOMIC DNA]</scope>
    <source>
        <strain evidence="9">B10K-DU-017-21</strain>
    </source>
</reference>
<evidence type="ECO:0000256" key="1">
    <source>
        <dbReference type="ARBA" id="ARBA00004123"/>
    </source>
</evidence>
<dbReference type="GO" id="GO:0008270">
    <property type="term" value="F:zinc ion binding"/>
    <property type="evidence" value="ECO:0007669"/>
    <property type="project" value="UniProtKB-KW"/>
</dbReference>
<dbReference type="SUPFAM" id="SSF57667">
    <property type="entry name" value="beta-beta-alpha zinc fingers"/>
    <property type="match status" value="2"/>
</dbReference>
<evidence type="ECO:0000256" key="7">
    <source>
        <dbReference type="PROSITE-ProRule" id="PRU00042"/>
    </source>
</evidence>
<evidence type="ECO:0000259" key="8">
    <source>
        <dbReference type="PROSITE" id="PS50157"/>
    </source>
</evidence>
<protein>
    <submittedName>
        <fullName evidence="9">KLF11 factor</fullName>
    </submittedName>
</protein>
<evidence type="ECO:0000256" key="3">
    <source>
        <dbReference type="ARBA" id="ARBA00022737"/>
    </source>
</evidence>
<evidence type="ECO:0000256" key="2">
    <source>
        <dbReference type="ARBA" id="ARBA00022723"/>
    </source>
</evidence>
<keyword evidence="4 7" id="KW-0863">Zinc-finger</keyword>
<dbReference type="Proteomes" id="UP000632886">
    <property type="component" value="Unassembled WGS sequence"/>
</dbReference>
<proteinExistence type="predicted"/>
<keyword evidence="3" id="KW-0677">Repeat</keyword>
<dbReference type="AlphaFoldDB" id="A0A852M0J0"/>
<dbReference type="FunFam" id="3.30.160.60:FF:000926">
    <property type="entry name" value="Kruppel like factor 13"/>
    <property type="match status" value="1"/>
</dbReference>
<dbReference type="GO" id="GO:0005634">
    <property type="term" value="C:nucleus"/>
    <property type="evidence" value="ECO:0007669"/>
    <property type="project" value="UniProtKB-SubCell"/>
</dbReference>
<dbReference type="EMBL" id="WBNK01000485">
    <property type="protein sequence ID" value="NXX93647.1"/>
    <property type="molecule type" value="Genomic_DNA"/>
</dbReference>
<accession>A0A852M0J0</accession>
<feature type="domain" description="C2H2-type" evidence="8">
    <location>
        <begin position="478"/>
        <end position="505"/>
    </location>
</feature>
<feature type="domain" description="C2H2-type" evidence="8">
    <location>
        <begin position="418"/>
        <end position="447"/>
    </location>
</feature>
<dbReference type="FunFam" id="3.30.160.60:FF:000134">
    <property type="entry name" value="Krueppel-like factor 11"/>
    <property type="match status" value="1"/>
</dbReference>
<organism evidence="9 10">
    <name type="scientific">Centropus bengalensis</name>
    <name type="common">lesser coucal</name>
    <dbReference type="NCBI Taxonomy" id="1463675"/>
    <lineage>
        <taxon>Eukaryota</taxon>
        <taxon>Metazoa</taxon>
        <taxon>Chordata</taxon>
        <taxon>Craniata</taxon>
        <taxon>Vertebrata</taxon>
        <taxon>Euteleostomi</taxon>
        <taxon>Archelosauria</taxon>
        <taxon>Archosauria</taxon>
        <taxon>Dinosauria</taxon>
        <taxon>Saurischia</taxon>
        <taxon>Theropoda</taxon>
        <taxon>Coelurosauria</taxon>
        <taxon>Aves</taxon>
        <taxon>Neognathae</taxon>
        <taxon>Neoaves</taxon>
        <taxon>Otidimorphae</taxon>
        <taxon>Cuculiformes</taxon>
        <taxon>Centropidae</taxon>
        <taxon>Centropus</taxon>
    </lineage>
</organism>
<dbReference type="GO" id="GO:0000978">
    <property type="term" value="F:RNA polymerase II cis-regulatory region sequence-specific DNA binding"/>
    <property type="evidence" value="ECO:0007669"/>
    <property type="project" value="TreeGrafter"/>
</dbReference>
<feature type="domain" description="C2H2-type" evidence="8">
    <location>
        <begin position="448"/>
        <end position="477"/>
    </location>
</feature>
<evidence type="ECO:0000313" key="9">
    <source>
        <dbReference type="EMBL" id="NXX93647.1"/>
    </source>
</evidence>
<feature type="non-terminal residue" evidence="9">
    <location>
        <position position="1"/>
    </location>
</feature>
<dbReference type="Pfam" id="PF00096">
    <property type="entry name" value="zf-C2H2"/>
    <property type="match status" value="3"/>
</dbReference>
<dbReference type="FunFam" id="3.30.160.60:FF:000018">
    <property type="entry name" value="Krueppel-like factor 15"/>
    <property type="match status" value="1"/>
</dbReference>
<dbReference type="PROSITE" id="PS50157">
    <property type="entry name" value="ZINC_FINGER_C2H2_2"/>
    <property type="match status" value="3"/>
</dbReference>
<keyword evidence="10" id="KW-1185">Reference proteome</keyword>
<sequence length="544" mass="60400">VDIVDIYESIRERQRHDSERSTCSTLEQNDIEAVEALVCMSSWGQRSQKGDILKIRPLTPFSDSGDFTMHTEATSELPKDDLSALVRKKLYVKYTRHLATSVQCSDLAGKDASVVHVFQGRIATVGLVLCVSAQTGEVGTLSWVFSCCLWNIKLRKQCVLKSVFLKRQVLKFWGAKFYFHSKDGENLCYDITLLVIRHTGDSSAYHHIPALQEETKVTSGYSTSRDWCGVDDRKHSRLPQGTCAPDDLINKTSPVHQPHARHSSDSVTNKGQLLVRPVSPQTRLPKNCENDVQKKATPVTPAPVSSPPVLCQMIPLNGQSSMINTYVKPSTPTVSTAMKPILPHTAPLSQPLLMGPSVPQGTVMLVLPQTAVTPTPQCPQTVMTVGNTKLLPLAPAPMFIASGQSCAPQVDFSRRRNYICSFPGCKKTYFKSSHLKAHLRTHTGEKPFSCNWEGCDKKFARSDELSRHRRTHTGEKKFACPVCERRFMRSDHLTKHTRRHMTTKKVPSWQAEVGKLNRVATAEKPKSSSALSMLIPVPSSACQG</sequence>
<feature type="non-terminal residue" evidence="9">
    <location>
        <position position="544"/>
    </location>
</feature>
<dbReference type="InterPro" id="IPR036236">
    <property type="entry name" value="Znf_C2H2_sf"/>
</dbReference>
<comment type="caution">
    <text evidence="9">The sequence shown here is derived from an EMBL/GenBank/DDBJ whole genome shotgun (WGS) entry which is preliminary data.</text>
</comment>
<dbReference type="CDD" id="cd21584">
    <property type="entry name" value="KLF11_N"/>
    <property type="match status" value="1"/>
</dbReference>
<dbReference type="SMART" id="SM00355">
    <property type="entry name" value="ZnF_C2H2"/>
    <property type="match status" value="3"/>
</dbReference>
<evidence type="ECO:0000256" key="4">
    <source>
        <dbReference type="ARBA" id="ARBA00022771"/>
    </source>
</evidence>
<dbReference type="PANTHER" id="PTHR23235">
    <property type="entry name" value="KRUEPPEL-LIKE TRANSCRIPTION FACTOR"/>
    <property type="match status" value="1"/>
</dbReference>